<dbReference type="Pfam" id="PF02518">
    <property type="entry name" value="HATPase_c"/>
    <property type="match status" value="1"/>
</dbReference>
<dbReference type="CDD" id="cd00082">
    <property type="entry name" value="HisKA"/>
    <property type="match status" value="1"/>
</dbReference>
<keyword evidence="18" id="KW-0150">Chloroplast</keyword>
<keyword evidence="7" id="KW-0547">Nucleotide-binding</keyword>
<dbReference type="EMBL" id="MF795089">
    <property type="protein sequence ID" value="AUM82530.1"/>
    <property type="molecule type" value="Genomic_DNA"/>
</dbReference>
<dbReference type="InterPro" id="IPR003661">
    <property type="entry name" value="HisK_dim/P_dom"/>
</dbReference>
<dbReference type="InterPro" id="IPR000014">
    <property type="entry name" value="PAS"/>
</dbReference>
<dbReference type="InterPro" id="IPR036097">
    <property type="entry name" value="HisK_dim/P_sf"/>
</dbReference>
<dbReference type="GO" id="GO:0000155">
    <property type="term" value="F:phosphorelay sensor kinase activity"/>
    <property type="evidence" value="ECO:0007669"/>
    <property type="project" value="InterPro"/>
</dbReference>
<dbReference type="InterPro" id="IPR004358">
    <property type="entry name" value="Sig_transdc_His_kin-like_C"/>
</dbReference>
<evidence type="ECO:0000256" key="13">
    <source>
        <dbReference type="ARBA" id="ARBA00069102"/>
    </source>
</evidence>
<keyword evidence="4" id="KW-0597">Phosphoprotein</keyword>
<dbReference type="Gene3D" id="3.30.565.10">
    <property type="entry name" value="Histidine kinase-like ATPase, C-terminal domain"/>
    <property type="match status" value="1"/>
</dbReference>
<dbReference type="GO" id="GO:0007234">
    <property type="term" value="P:osmosensory signaling via phosphorelay pathway"/>
    <property type="evidence" value="ECO:0007669"/>
    <property type="project" value="TreeGrafter"/>
</dbReference>
<keyword evidence="9" id="KW-0067">ATP-binding</keyword>
<dbReference type="InterPro" id="IPR003660">
    <property type="entry name" value="HAMP_dom"/>
</dbReference>
<evidence type="ECO:0000256" key="3">
    <source>
        <dbReference type="ARBA" id="ARBA00012438"/>
    </source>
</evidence>
<feature type="domain" description="Histidine kinase" evidence="15">
    <location>
        <begin position="387"/>
        <end position="608"/>
    </location>
</feature>
<dbReference type="EC" id="2.7.13.3" evidence="3"/>
<sequence length="608" mass="69247">MFISLKFYLNSLNKIWLNFYLLRRLLLITILTLALSFSNFAFWPIDLLQQEVTFNNGRSTKDITTLLSANVESLLTEENSKAINNLCEQYYKNSPNLKYIIFFDVKYEKAYSIPFKFTDSVFNHSKMLASDSTMTVTTFLNSDETIIGILILGFNSNQNLINNSKLTWLLFTLILIIFWFTLILGILFAILTLARPIKEISRGIERIAGANFEHKVNLAVGGEVGNLILQFNEMGRKLQKYEEKTVDQILNEKLKFENLAGTIADGTILLDTNLRLVFLNEAALEILGLSNRKNLVGSKLWQHLSPPAQKKLYIALESLVKTGSSQIFYSFFPDSGKNSGARFARLILNIIYDSQAQFQRPKGITITVQDSTKELRVAQIRAEFTANISHELRTPLFNIRSFIETTQDYNSNLSTYKKRQFLETVQIESLRLTRLVNNILNLSELDSVTINSSASLKIDQVLHQAVVSYQFLAQTKRIRLKTYIIGKLPIALGHFDLITQVIVNLIGNSLKFTYPGGEIILRAYTLKCPLISKIRVEIMDTGIGISPTFRKIVFKRFIREENQVHNLKGTGLGLSIVEAILRKHQASIYLLTKPNVGTLFWFDLNTTN</sequence>
<geneLocation type="chloroplast" evidence="18"/>
<keyword evidence="5" id="KW-0808">Transferase</keyword>
<dbReference type="PROSITE" id="PS50109">
    <property type="entry name" value="HIS_KIN"/>
    <property type="match status" value="1"/>
</dbReference>
<evidence type="ECO:0000256" key="6">
    <source>
        <dbReference type="ARBA" id="ARBA00022692"/>
    </source>
</evidence>
<evidence type="ECO:0000256" key="8">
    <source>
        <dbReference type="ARBA" id="ARBA00022777"/>
    </source>
</evidence>
<dbReference type="SUPFAM" id="SSF55874">
    <property type="entry name" value="ATPase domain of HSP90 chaperone/DNA topoisomerase II/histidine kinase"/>
    <property type="match status" value="1"/>
</dbReference>
<proteinExistence type="predicted"/>
<name>A0A3Q8D1H6_9EUKA</name>
<dbReference type="SMART" id="SM00387">
    <property type="entry name" value="HATPase_c"/>
    <property type="match status" value="1"/>
</dbReference>
<feature type="domain" description="HAMP" evidence="17">
    <location>
        <begin position="191"/>
        <end position="243"/>
    </location>
</feature>
<evidence type="ECO:0000256" key="4">
    <source>
        <dbReference type="ARBA" id="ARBA00022553"/>
    </source>
</evidence>
<evidence type="ECO:0000256" key="5">
    <source>
        <dbReference type="ARBA" id="ARBA00022679"/>
    </source>
</evidence>
<dbReference type="GO" id="GO:0005524">
    <property type="term" value="F:ATP binding"/>
    <property type="evidence" value="ECO:0007669"/>
    <property type="project" value="UniProtKB-KW"/>
</dbReference>
<dbReference type="InterPro" id="IPR003594">
    <property type="entry name" value="HATPase_dom"/>
</dbReference>
<evidence type="ECO:0000259" key="16">
    <source>
        <dbReference type="PROSITE" id="PS50112"/>
    </source>
</evidence>
<dbReference type="CDD" id="cd00130">
    <property type="entry name" value="PAS"/>
    <property type="match status" value="1"/>
</dbReference>
<dbReference type="FunFam" id="1.10.287.130:FF:000001">
    <property type="entry name" value="Two-component sensor histidine kinase"/>
    <property type="match status" value="1"/>
</dbReference>
<evidence type="ECO:0000259" key="15">
    <source>
        <dbReference type="PROSITE" id="PS50109"/>
    </source>
</evidence>
<evidence type="ECO:0000256" key="11">
    <source>
        <dbReference type="ARBA" id="ARBA00023012"/>
    </source>
</evidence>
<keyword evidence="8" id="KW-0418">Kinase</keyword>
<reference evidence="18" key="1">
    <citation type="journal article" date="2019" name="Mitochondrial DNA Part B Resour">
        <title>The chloroplast genome of the marine microalga Tisochrysis lutea.</title>
        <authorList>
            <person name="Mendez-Leyva A.B."/>
            <person name="Guo J."/>
            <person name="Mudd E.A."/>
            <person name="Wong J."/>
            <person name="Schwartz J.-M."/>
            <person name="Day A."/>
        </authorList>
    </citation>
    <scope>NUCLEOTIDE SEQUENCE</scope>
</reference>
<evidence type="ECO:0000256" key="12">
    <source>
        <dbReference type="ARBA" id="ARBA00023136"/>
    </source>
</evidence>
<dbReference type="GO" id="GO:0016020">
    <property type="term" value="C:membrane"/>
    <property type="evidence" value="ECO:0007669"/>
    <property type="project" value="UniProtKB-SubCell"/>
</dbReference>
<dbReference type="RefSeq" id="YP_009550228.1">
    <property type="nucleotide sequence ID" value="NC_040291.1"/>
</dbReference>
<dbReference type="InterPro" id="IPR035965">
    <property type="entry name" value="PAS-like_dom_sf"/>
</dbReference>
<dbReference type="Pfam" id="PF00512">
    <property type="entry name" value="HisKA"/>
    <property type="match status" value="1"/>
</dbReference>
<gene>
    <name evidence="18" type="primary">dfr</name>
</gene>
<dbReference type="GeneID" id="38947086"/>
<dbReference type="GO" id="GO:0000156">
    <property type="term" value="F:phosphorelay response regulator activity"/>
    <property type="evidence" value="ECO:0007669"/>
    <property type="project" value="TreeGrafter"/>
</dbReference>
<evidence type="ECO:0000256" key="2">
    <source>
        <dbReference type="ARBA" id="ARBA00004141"/>
    </source>
</evidence>
<dbReference type="SMART" id="SM00388">
    <property type="entry name" value="HisKA"/>
    <property type="match status" value="1"/>
</dbReference>
<comment type="subcellular location">
    <subcellularLocation>
        <location evidence="2">Membrane</location>
        <topology evidence="2">Multi-pass membrane protein</topology>
    </subcellularLocation>
</comment>
<dbReference type="PANTHER" id="PTHR42878">
    <property type="entry name" value="TWO-COMPONENT HISTIDINE KINASE"/>
    <property type="match status" value="1"/>
</dbReference>
<dbReference type="PRINTS" id="PR00344">
    <property type="entry name" value="BCTRLSENSOR"/>
</dbReference>
<keyword evidence="6 14" id="KW-0812">Transmembrane</keyword>
<dbReference type="SUPFAM" id="SSF55785">
    <property type="entry name" value="PYP-like sensor domain (PAS domain)"/>
    <property type="match status" value="1"/>
</dbReference>
<evidence type="ECO:0000256" key="14">
    <source>
        <dbReference type="SAM" id="Phobius"/>
    </source>
</evidence>
<keyword evidence="18" id="KW-0934">Plastid</keyword>
<dbReference type="AlphaFoldDB" id="A0A3Q8D1H6"/>
<dbReference type="InterPro" id="IPR036890">
    <property type="entry name" value="HATPase_C_sf"/>
</dbReference>
<evidence type="ECO:0000256" key="10">
    <source>
        <dbReference type="ARBA" id="ARBA00022989"/>
    </source>
</evidence>
<dbReference type="Gene3D" id="3.30.450.20">
    <property type="entry name" value="PAS domain"/>
    <property type="match status" value="1"/>
</dbReference>
<keyword evidence="10 14" id="KW-1133">Transmembrane helix</keyword>
<dbReference type="SUPFAM" id="SSF158472">
    <property type="entry name" value="HAMP domain-like"/>
    <property type="match status" value="1"/>
</dbReference>
<evidence type="ECO:0000256" key="1">
    <source>
        <dbReference type="ARBA" id="ARBA00000085"/>
    </source>
</evidence>
<comment type="catalytic activity">
    <reaction evidence="1">
        <text>ATP + protein L-histidine = ADP + protein N-phospho-L-histidine.</text>
        <dbReference type="EC" id="2.7.13.3"/>
    </reaction>
</comment>
<dbReference type="PROSITE" id="PS50112">
    <property type="entry name" value="PAS"/>
    <property type="match status" value="1"/>
</dbReference>
<evidence type="ECO:0000256" key="7">
    <source>
        <dbReference type="ARBA" id="ARBA00022741"/>
    </source>
</evidence>
<evidence type="ECO:0000259" key="17">
    <source>
        <dbReference type="PROSITE" id="PS50885"/>
    </source>
</evidence>
<evidence type="ECO:0000256" key="9">
    <source>
        <dbReference type="ARBA" id="ARBA00022840"/>
    </source>
</evidence>
<dbReference type="InterPro" id="IPR050351">
    <property type="entry name" value="BphY/WalK/GraS-like"/>
</dbReference>
<dbReference type="Pfam" id="PF00672">
    <property type="entry name" value="HAMP"/>
    <property type="match status" value="1"/>
</dbReference>
<dbReference type="PANTHER" id="PTHR42878:SF7">
    <property type="entry name" value="SENSOR HISTIDINE KINASE GLRK"/>
    <property type="match status" value="1"/>
</dbReference>
<dbReference type="Gene3D" id="1.10.287.130">
    <property type="match status" value="1"/>
</dbReference>
<accession>A0A3Q8D1H6</accession>
<dbReference type="GO" id="GO:0030295">
    <property type="term" value="F:protein kinase activator activity"/>
    <property type="evidence" value="ECO:0007669"/>
    <property type="project" value="TreeGrafter"/>
</dbReference>
<dbReference type="Gene3D" id="6.10.340.10">
    <property type="match status" value="1"/>
</dbReference>
<dbReference type="InterPro" id="IPR005467">
    <property type="entry name" value="His_kinase_dom"/>
</dbReference>
<keyword evidence="11" id="KW-0902">Two-component regulatory system</keyword>
<feature type="domain" description="PAS" evidence="16">
    <location>
        <begin position="252"/>
        <end position="323"/>
    </location>
</feature>
<protein>
    <recommendedName>
        <fullName evidence="13">Uncharacterized sensor-like histidine kinase ycf26</fullName>
        <ecNumber evidence="3">2.7.13.3</ecNumber>
    </recommendedName>
</protein>
<dbReference type="SMART" id="SM00091">
    <property type="entry name" value="PAS"/>
    <property type="match status" value="1"/>
</dbReference>
<dbReference type="CDD" id="cd06225">
    <property type="entry name" value="HAMP"/>
    <property type="match status" value="1"/>
</dbReference>
<dbReference type="SUPFAM" id="SSF47384">
    <property type="entry name" value="Homodimeric domain of signal transducing histidine kinase"/>
    <property type="match status" value="1"/>
</dbReference>
<feature type="transmembrane region" description="Helical" evidence="14">
    <location>
        <begin position="168"/>
        <end position="194"/>
    </location>
</feature>
<keyword evidence="12 14" id="KW-0472">Membrane</keyword>
<evidence type="ECO:0000313" key="18">
    <source>
        <dbReference type="EMBL" id="AUM82530.1"/>
    </source>
</evidence>
<dbReference type="Pfam" id="PF13188">
    <property type="entry name" value="PAS_8"/>
    <property type="match status" value="1"/>
</dbReference>
<organism evidence="18">
    <name type="scientific">Tisochrysis lutea</name>
    <dbReference type="NCBI Taxonomy" id="1321669"/>
    <lineage>
        <taxon>Eukaryota</taxon>
        <taxon>Haptista</taxon>
        <taxon>Haptophyta</taxon>
        <taxon>Prymnesiophyceae</taxon>
        <taxon>Isochrysidales</taxon>
        <taxon>Isochrysidaceae</taxon>
        <taxon>Tisochrysis</taxon>
    </lineage>
</organism>
<feature type="transmembrane region" description="Helical" evidence="14">
    <location>
        <begin position="21"/>
        <end position="45"/>
    </location>
</feature>
<dbReference type="NCBIfam" id="TIGR00229">
    <property type="entry name" value="sensory_box"/>
    <property type="match status" value="1"/>
</dbReference>
<dbReference type="PROSITE" id="PS50885">
    <property type="entry name" value="HAMP"/>
    <property type="match status" value="1"/>
</dbReference>
<dbReference type="SMART" id="SM00304">
    <property type="entry name" value="HAMP"/>
    <property type="match status" value="1"/>
</dbReference>